<dbReference type="SUPFAM" id="SSF56300">
    <property type="entry name" value="Metallo-dependent phosphatases"/>
    <property type="match status" value="1"/>
</dbReference>
<proteinExistence type="predicted"/>
<dbReference type="PANTHER" id="PTHR43143">
    <property type="entry name" value="METALLOPHOSPHOESTERASE, CALCINEURIN SUPERFAMILY"/>
    <property type="match status" value="1"/>
</dbReference>
<name>A0ABW3D3D5_9BACL</name>
<evidence type="ECO:0000256" key="1">
    <source>
        <dbReference type="SAM" id="MobiDB-lite"/>
    </source>
</evidence>
<dbReference type="EMBL" id="JBHTIU010000007">
    <property type="protein sequence ID" value="MFD0867907.1"/>
    <property type="molecule type" value="Genomic_DNA"/>
</dbReference>
<feature type="compositionally biased region" description="Basic and acidic residues" evidence="1">
    <location>
        <begin position="40"/>
        <end position="55"/>
    </location>
</feature>
<dbReference type="GO" id="GO:0016787">
    <property type="term" value="F:hydrolase activity"/>
    <property type="evidence" value="ECO:0007669"/>
    <property type="project" value="UniProtKB-KW"/>
</dbReference>
<dbReference type="InterPro" id="IPR051918">
    <property type="entry name" value="STPP_CPPED1"/>
</dbReference>
<reference evidence="4" key="1">
    <citation type="journal article" date="2019" name="Int. J. Syst. Evol. Microbiol.">
        <title>The Global Catalogue of Microorganisms (GCM) 10K type strain sequencing project: providing services to taxonomists for standard genome sequencing and annotation.</title>
        <authorList>
            <consortium name="The Broad Institute Genomics Platform"/>
            <consortium name="The Broad Institute Genome Sequencing Center for Infectious Disease"/>
            <person name="Wu L."/>
            <person name="Ma J."/>
        </authorList>
    </citation>
    <scope>NUCLEOTIDE SEQUENCE [LARGE SCALE GENOMIC DNA]</scope>
    <source>
        <strain evidence="4">CCUG 57263</strain>
    </source>
</reference>
<dbReference type="RefSeq" id="WP_144940727.1">
    <property type="nucleotide sequence ID" value="NZ_JBHTIU010000007.1"/>
</dbReference>
<dbReference type="Pfam" id="PF00149">
    <property type="entry name" value="Metallophos"/>
    <property type="match status" value="1"/>
</dbReference>
<keyword evidence="3" id="KW-0378">Hydrolase</keyword>
<evidence type="ECO:0000313" key="3">
    <source>
        <dbReference type="EMBL" id="MFD0867907.1"/>
    </source>
</evidence>
<feature type="domain" description="Calcineurin-like phosphoesterase" evidence="2">
    <location>
        <begin position="63"/>
        <end position="274"/>
    </location>
</feature>
<sequence>MSRRYFLKMLASVFIASLGGIWSFLRWLFGRDSVAEGQPDTDKVTAAGEEKEPEGEGKLLASVFLLSDLHISLYDTTTTDKLKAALDDVTELDPEANALVLGGDLTDYGREGEYQQLWSILEQYSLPTMHANMGNHDYYDIWINEKGGFATDTMPNGKTDAQSRERFQRYMNYDKPYTDEWINGVHLIMLSQEAYLEEREDVGEGAWYSDEQLNWLRAKMAEHTNGEPALIMIHQPLPALGSDGGTHRLIRANEFRDILKPYRNVFVFSGHTHRDFYTDNHYTTQDNIHWFSNSAVGRLRPSAPSDNSHAQGMYIQVYEKEIHVRGREFTTRQWIDVAEWRVPIE</sequence>
<comment type="caution">
    <text evidence="3">The sequence shown here is derived from an EMBL/GenBank/DDBJ whole genome shotgun (WGS) entry which is preliminary data.</text>
</comment>
<dbReference type="Proteomes" id="UP001597120">
    <property type="component" value="Unassembled WGS sequence"/>
</dbReference>
<dbReference type="Gene3D" id="3.60.21.10">
    <property type="match status" value="1"/>
</dbReference>
<evidence type="ECO:0000259" key="2">
    <source>
        <dbReference type="Pfam" id="PF00149"/>
    </source>
</evidence>
<keyword evidence="4" id="KW-1185">Reference proteome</keyword>
<accession>A0ABW3D3D5</accession>
<dbReference type="InterPro" id="IPR004843">
    <property type="entry name" value="Calcineurin-like_PHP"/>
</dbReference>
<feature type="region of interest" description="Disordered" evidence="1">
    <location>
        <begin position="36"/>
        <end position="55"/>
    </location>
</feature>
<evidence type="ECO:0000313" key="4">
    <source>
        <dbReference type="Proteomes" id="UP001597120"/>
    </source>
</evidence>
<dbReference type="EC" id="3.1.-.-" evidence="3"/>
<gene>
    <name evidence="3" type="ORF">ACFQ03_01920</name>
</gene>
<dbReference type="PANTHER" id="PTHR43143:SF1">
    <property type="entry name" value="SERINE_THREONINE-PROTEIN PHOSPHATASE CPPED1"/>
    <property type="match status" value="1"/>
</dbReference>
<dbReference type="InterPro" id="IPR029052">
    <property type="entry name" value="Metallo-depent_PP-like"/>
</dbReference>
<organism evidence="3 4">
    <name type="scientific">Paenibacillus residui</name>
    <dbReference type="NCBI Taxonomy" id="629724"/>
    <lineage>
        <taxon>Bacteria</taxon>
        <taxon>Bacillati</taxon>
        <taxon>Bacillota</taxon>
        <taxon>Bacilli</taxon>
        <taxon>Bacillales</taxon>
        <taxon>Paenibacillaceae</taxon>
        <taxon>Paenibacillus</taxon>
    </lineage>
</organism>
<protein>
    <submittedName>
        <fullName evidence="3">Metallophosphoesterase family protein</fullName>
        <ecNumber evidence="3">3.1.-.-</ecNumber>
    </submittedName>
</protein>